<proteinExistence type="predicted"/>
<accession>A0A0A9AT97</accession>
<reference evidence="1" key="2">
    <citation type="journal article" date="2015" name="Data Brief">
        <title>Shoot transcriptome of the giant reed, Arundo donax.</title>
        <authorList>
            <person name="Barrero R.A."/>
            <person name="Guerrero F.D."/>
            <person name="Moolhuijzen P."/>
            <person name="Goolsby J.A."/>
            <person name="Tidwell J."/>
            <person name="Bellgard S.E."/>
            <person name="Bellgard M.I."/>
        </authorList>
    </citation>
    <scope>NUCLEOTIDE SEQUENCE</scope>
    <source>
        <tissue evidence="1">Shoot tissue taken approximately 20 cm above the soil surface</tissue>
    </source>
</reference>
<sequence length="21" mass="2489">MLYFVLESVANILRKGLKCYK</sequence>
<evidence type="ECO:0000313" key="1">
    <source>
        <dbReference type="EMBL" id="JAD53078.1"/>
    </source>
</evidence>
<organism evidence="1">
    <name type="scientific">Arundo donax</name>
    <name type="common">Giant reed</name>
    <name type="synonym">Donax arundinaceus</name>
    <dbReference type="NCBI Taxonomy" id="35708"/>
    <lineage>
        <taxon>Eukaryota</taxon>
        <taxon>Viridiplantae</taxon>
        <taxon>Streptophyta</taxon>
        <taxon>Embryophyta</taxon>
        <taxon>Tracheophyta</taxon>
        <taxon>Spermatophyta</taxon>
        <taxon>Magnoliopsida</taxon>
        <taxon>Liliopsida</taxon>
        <taxon>Poales</taxon>
        <taxon>Poaceae</taxon>
        <taxon>PACMAD clade</taxon>
        <taxon>Arundinoideae</taxon>
        <taxon>Arundineae</taxon>
        <taxon>Arundo</taxon>
    </lineage>
</organism>
<name>A0A0A9AT97_ARUDO</name>
<dbReference type="EMBL" id="GBRH01244817">
    <property type="protein sequence ID" value="JAD53078.1"/>
    <property type="molecule type" value="Transcribed_RNA"/>
</dbReference>
<dbReference type="AlphaFoldDB" id="A0A0A9AT97"/>
<protein>
    <submittedName>
        <fullName evidence="1">Uncharacterized protein</fullName>
    </submittedName>
</protein>
<reference evidence="1" key="1">
    <citation type="submission" date="2014-09" db="EMBL/GenBank/DDBJ databases">
        <authorList>
            <person name="Magalhaes I.L.F."/>
            <person name="Oliveira U."/>
            <person name="Santos F.R."/>
            <person name="Vidigal T.H.D.A."/>
            <person name="Brescovit A.D."/>
            <person name="Santos A.J."/>
        </authorList>
    </citation>
    <scope>NUCLEOTIDE SEQUENCE</scope>
    <source>
        <tissue evidence="1">Shoot tissue taken approximately 20 cm above the soil surface</tissue>
    </source>
</reference>